<dbReference type="GO" id="GO:0016020">
    <property type="term" value="C:membrane"/>
    <property type="evidence" value="ECO:0007669"/>
    <property type="project" value="UniProtKB-SubCell"/>
</dbReference>
<evidence type="ECO:0000259" key="12">
    <source>
        <dbReference type="Pfam" id="PF02709"/>
    </source>
</evidence>
<dbReference type="GO" id="GO:0046872">
    <property type="term" value="F:metal ion binding"/>
    <property type="evidence" value="ECO:0007669"/>
    <property type="project" value="UniProtKB-UniRule"/>
</dbReference>
<evidence type="ECO:0000256" key="1">
    <source>
        <dbReference type="ARBA" id="ARBA00004606"/>
    </source>
</evidence>
<evidence type="ECO:0000313" key="15">
    <source>
        <dbReference type="Proteomes" id="UP000051574"/>
    </source>
</evidence>
<gene>
    <name evidence="14" type="ORF">AMK59_8502</name>
</gene>
<dbReference type="OrthoDB" id="10038994at2759"/>
<dbReference type="PANTHER" id="PTHR19300:SF48">
    <property type="entry name" value="BETA-1,4-N-ACETYLGALACTOSAMINYLTRANSFERASE"/>
    <property type="match status" value="1"/>
</dbReference>
<comment type="caution">
    <text evidence="14">The sequence shown here is derived from an EMBL/GenBank/DDBJ whole genome shotgun (WGS) entry which is preliminary data.</text>
</comment>
<dbReference type="GO" id="GO:0008378">
    <property type="term" value="F:galactosyltransferase activity"/>
    <property type="evidence" value="ECO:0007669"/>
    <property type="project" value="TreeGrafter"/>
</dbReference>
<dbReference type="GO" id="GO:0005975">
    <property type="term" value="P:carbohydrate metabolic process"/>
    <property type="evidence" value="ECO:0007669"/>
    <property type="project" value="InterPro"/>
</dbReference>
<evidence type="ECO:0000256" key="4">
    <source>
        <dbReference type="ARBA" id="ARBA00022676"/>
    </source>
</evidence>
<feature type="transmembrane region" description="Helical" evidence="11">
    <location>
        <begin position="12"/>
        <end position="29"/>
    </location>
</feature>
<dbReference type="GO" id="GO:0006688">
    <property type="term" value="P:glycosphingolipid biosynthetic process"/>
    <property type="evidence" value="ECO:0007669"/>
    <property type="project" value="TreeGrafter"/>
</dbReference>
<evidence type="ECO:0000256" key="8">
    <source>
        <dbReference type="ARBA" id="ARBA00022989"/>
    </source>
</evidence>
<keyword evidence="7 11" id="KW-0735">Signal-anchor</keyword>
<keyword evidence="11" id="KW-0464">Manganese</keyword>
<protein>
    <recommendedName>
        <fullName evidence="11">Beta-1,4-N-acetylgalactosaminyltransferase</fullName>
        <ecNumber evidence="11">2.4.1.-</ecNumber>
    </recommendedName>
    <alternativeName>
        <fullName evidence="11">Beta-4-GalNAcT</fullName>
    </alternativeName>
</protein>
<reference evidence="14 15" key="1">
    <citation type="submission" date="2015-09" db="EMBL/GenBank/DDBJ databases">
        <title>Draft genome of the scarab beetle Oryctes borbonicus.</title>
        <authorList>
            <person name="Meyer J.M."/>
            <person name="Markov G.V."/>
            <person name="Baskaran P."/>
            <person name="Herrmann M."/>
            <person name="Sommer R.J."/>
            <person name="Roedelsperger C."/>
        </authorList>
    </citation>
    <scope>NUCLEOTIDE SEQUENCE [LARGE SCALE GENOMIC DNA]</scope>
    <source>
        <strain evidence="14">OB123</strain>
        <tissue evidence="14">Whole animal</tissue>
    </source>
</reference>
<dbReference type="GO" id="GO:0005794">
    <property type="term" value="C:Golgi apparatus"/>
    <property type="evidence" value="ECO:0007669"/>
    <property type="project" value="TreeGrafter"/>
</dbReference>
<dbReference type="InterPro" id="IPR029044">
    <property type="entry name" value="Nucleotide-diphossugar_trans"/>
</dbReference>
<comment type="similarity">
    <text evidence="3 11">Belongs to the glycosyltransferase 7 family.</text>
</comment>
<sequence>MSDINLTTFLQFSKYVSLFCALVYIYIPFRHCRRYNYVKIDEILQEFDRINIANNLNNGTNINKCPYEELILASNPEVPIFNVSQAQRFKRPELGGKFVQKDCVPYEETAIIVPYRDRKHHLSIFLNYMHYFLQSQYTSYRIFVIEQNNTSKFNRARLLNVGALEAIRQDYSCLIFSDVDLLPLSIANIYTCSRLPRHMSSSIDTFRFNLPYETLFGGVISIKSDQFKKVNGMSNEYDGWGGEDDDFYRRLIHHNMKPYRFSPTISKYTMLTHNKEIPSENRFEKLERSAERQLVDGLASLSADYIVK</sequence>
<organism evidence="14 15">
    <name type="scientific">Oryctes borbonicus</name>
    <dbReference type="NCBI Taxonomy" id="1629725"/>
    <lineage>
        <taxon>Eukaryota</taxon>
        <taxon>Metazoa</taxon>
        <taxon>Ecdysozoa</taxon>
        <taxon>Arthropoda</taxon>
        <taxon>Hexapoda</taxon>
        <taxon>Insecta</taxon>
        <taxon>Pterygota</taxon>
        <taxon>Neoptera</taxon>
        <taxon>Endopterygota</taxon>
        <taxon>Coleoptera</taxon>
        <taxon>Polyphaga</taxon>
        <taxon>Scarabaeiformia</taxon>
        <taxon>Scarabaeidae</taxon>
        <taxon>Dynastinae</taxon>
        <taxon>Oryctes</taxon>
    </lineage>
</organism>
<dbReference type="PRINTS" id="PR02050">
    <property type="entry name" value="B14GALTRFASE"/>
</dbReference>
<keyword evidence="11" id="KW-0479">Metal-binding</keyword>
<evidence type="ECO:0000256" key="6">
    <source>
        <dbReference type="ARBA" id="ARBA00022692"/>
    </source>
</evidence>
<evidence type="ECO:0000313" key="14">
    <source>
        <dbReference type="EMBL" id="KRT79390.1"/>
    </source>
</evidence>
<comment type="cofactor">
    <cofactor evidence="11">
        <name>Mn(2+)</name>
        <dbReference type="ChEBI" id="CHEBI:29035"/>
    </cofactor>
</comment>
<keyword evidence="9 11" id="KW-0472">Membrane</keyword>
<dbReference type="SUPFAM" id="SSF53448">
    <property type="entry name" value="Nucleotide-diphospho-sugar transferases"/>
    <property type="match status" value="1"/>
</dbReference>
<keyword evidence="10 11" id="KW-0325">Glycoprotein</keyword>
<dbReference type="EMBL" id="LJIG01022659">
    <property type="protein sequence ID" value="KRT79390.1"/>
    <property type="molecule type" value="Genomic_DNA"/>
</dbReference>
<dbReference type="EC" id="2.4.1.-" evidence="11"/>
<evidence type="ECO:0000259" key="13">
    <source>
        <dbReference type="Pfam" id="PF13733"/>
    </source>
</evidence>
<feature type="domain" description="Galactosyltransferase C-terminal" evidence="12">
    <location>
        <begin position="197"/>
        <end position="273"/>
    </location>
</feature>
<keyword evidence="5 11" id="KW-0808">Transferase</keyword>
<accession>A0A0T6AX45</accession>
<dbReference type="InterPro" id="IPR027791">
    <property type="entry name" value="Galactosyl_T_C"/>
</dbReference>
<comment type="subcellular location">
    <subcellularLocation>
        <location evidence="1 11">Membrane</location>
        <topology evidence="1 11">Single-pass type II membrane protein</topology>
    </subcellularLocation>
</comment>
<evidence type="ECO:0000256" key="10">
    <source>
        <dbReference type="ARBA" id="ARBA00023180"/>
    </source>
</evidence>
<dbReference type="GO" id="GO:0033842">
    <property type="term" value="F:N-acetyl-beta-glucosaminyl-derivative 4-beta-N-acetylgalactosaminyltransferase activity"/>
    <property type="evidence" value="ECO:0007669"/>
    <property type="project" value="TreeGrafter"/>
</dbReference>
<dbReference type="Proteomes" id="UP000051574">
    <property type="component" value="Unassembled WGS sequence"/>
</dbReference>
<evidence type="ECO:0000256" key="7">
    <source>
        <dbReference type="ARBA" id="ARBA00022968"/>
    </source>
</evidence>
<dbReference type="Gene3D" id="3.90.550.10">
    <property type="entry name" value="Spore Coat Polysaccharide Biosynthesis Protein SpsA, Chain A"/>
    <property type="match status" value="1"/>
</dbReference>
<dbReference type="InterPro" id="IPR027995">
    <property type="entry name" value="Galactosyl_T_N"/>
</dbReference>
<evidence type="ECO:0000256" key="9">
    <source>
        <dbReference type="ARBA" id="ARBA00023136"/>
    </source>
</evidence>
<feature type="domain" description="Galactosyltransferase N-terminal" evidence="13">
    <location>
        <begin position="89"/>
        <end position="193"/>
    </location>
</feature>
<evidence type="ECO:0000256" key="3">
    <source>
        <dbReference type="ARBA" id="ARBA00005735"/>
    </source>
</evidence>
<keyword evidence="15" id="KW-1185">Reference proteome</keyword>
<proteinExistence type="inferred from homology"/>
<evidence type="ECO:0000256" key="2">
    <source>
        <dbReference type="ARBA" id="ARBA00004922"/>
    </source>
</evidence>
<dbReference type="Pfam" id="PF02709">
    <property type="entry name" value="Glyco_transf_7C"/>
    <property type="match status" value="1"/>
</dbReference>
<dbReference type="UniPathway" id="UPA00378"/>
<comment type="function">
    <text evidence="11">Catalyzes the transfer of galactose onto proteins or lipids.</text>
</comment>
<dbReference type="InterPro" id="IPR003859">
    <property type="entry name" value="Galactosyl_T"/>
</dbReference>
<keyword evidence="4 11" id="KW-0328">Glycosyltransferase</keyword>
<name>A0A0T6AX45_9SCAR</name>
<dbReference type="PANTHER" id="PTHR19300">
    <property type="entry name" value="BETA-1,4-GALACTOSYLTRANSFERASE"/>
    <property type="match status" value="1"/>
</dbReference>
<keyword evidence="8 11" id="KW-1133">Transmembrane helix</keyword>
<comment type="pathway">
    <text evidence="2 11">Protein modification; protein glycosylation.</text>
</comment>
<dbReference type="Pfam" id="PF13733">
    <property type="entry name" value="Glyco_transf_7N"/>
    <property type="match status" value="1"/>
</dbReference>
<evidence type="ECO:0000256" key="11">
    <source>
        <dbReference type="RuleBase" id="RU368121"/>
    </source>
</evidence>
<evidence type="ECO:0000256" key="5">
    <source>
        <dbReference type="ARBA" id="ARBA00022679"/>
    </source>
</evidence>
<feature type="non-terminal residue" evidence="14">
    <location>
        <position position="308"/>
    </location>
</feature>
<keyword evidence="6 11" id="KW-0812">Transmembrane</keyword>
<dbReference type="AlphaFoldDB" id="A0A0T6AX45"/>